<gene>
    <name evidence="1" type="ORF">HPB47_010323</name>
</gene>
<evidence type="ECO:0000313" key="1">
    <source>
        <dbReference type="EMBL" id="KAG0412525.1"/>
    </source>
</evidence>
<keyword evidence="2" id="KW-1185">Reference proteome</keyword>
<organism evidence="1 2">
    <name type="scientific">Ixodes persulcatus</name>
    <name type="common">Taiga tick</name>
    <dbReference type="NCBI Taxonomy" id="34615"/>
    <lineage>
        <taxon>Eukaryota</taxon>
        <taxon>Metazoa</taxon>
        <taxon>Ecdysozoa</taxon>
        <taxon>Arthropoda</taxon>
        <taxon>Chelicerata</taxon>
        <taxon>Arachnida</taxon>
        <taxon>Acari</taxon>
        <taxon>Parasitiformes</taxon>
        <taxon>Ixodida</taxon>
        <taxon>Ixodoidea</taxon>
        <taxon>Ixodidae</taxon>
        <taxon>Ixodinae</taxon>
        <taxon>Ixodes</taxon>
    </lineage>
</organism>
<feature type="non-terminal residue" evidence="1">
    <location>
        <position position="1"/>
    </location>
</feature>
<accession>A0AC60NZE8</accession>
<protein>
    <submittedName>
        <fullName evidence="1">Uncharacterized protein</fullName>
    </submittedName>
</protein>
<name>A0AC60NZE8_IXOPE</name>
<dbReference type="EMBL" id="JABSTQ010011339">
    <property type="protein sequence ID" value="KAG0412525.1"/>
    <property type="molecule type" value="Genomic_DNA"/>
</dbReference>
<comment type="caution">
    <text evidence="1">The sequence shown here is derived from an EMBL/GenBank/DDBJ whole genome shotgun (WGS) entry which is preliminary data.</text>
</comment>
<evidence type="ECO:0000313" key="2">
    <source>
        <dbReference type="Proteomes" id="UP000805193"/>
    </source>
</evidence>
<reference evidence="1 2" key="1">
    <citation type="journal article" date="2020" name="Cell">
        <title>Large-Scale Comparative Analyses of Tick Genomes Elucidate Their Genetic Diversity and Vector Capacities.</title>
        <authorList>
            <consortium name="Tick Genome and Microbiome Consortium (TIGMIC)"/>
            <person name="Jia N."/>
            <person name="Wang J."/>
            <person name="Shi W."/>
            <person name="Du L."/>
            <person name="Sun Y."/>
            <person name="Zhan W."/>
            <person name="Jiang J.F."/>
            <person name="Wang Q."/>
            <person name="Zhang B."/>
            <person name="Ji P."/>
            <person name="Bell-Sakyi L."/>
            <person name="Cui X.M."/>
            <person name="Yuan T.T."/>
            <person name="Jiang B.G."/>
            <person name="Yang W.F."/>
            <person name="Lam T.T."/>
            <person name="Chang Q.C."/>
            <person name="Ding S.J."/>
            <person name="Wang X.J."/>
            <person name="Zhu J.G."/>
            <person name="Ruan X.D."/>
            <person name="Zhao L."/>
            <person name="Wei J.T."/>
            <person name="Ye R.Z."/>
            <person name="Que T.C."/>
            <person name="Du C.H."/>
            <person name="Zhou Y.H."/>
            <person name="Cheng J.X."/>
            <person name="Dai P.F."/>
            <person name="Guo W.B."/>
            <person name="Han X.H."/>
            <person name="Huang E.J."/>
            <person name="Li L.F."/>
            <person name="Wei W."/>
            <person name="Gao Y.C."/>
            <person name="Liu J.Z."/>
            <person name="Shao H.Z."/>
            <person name="Wang X."/>
            <person name="Wang C.C."/>
            <person name="Yang T.C."/>
            <person name="Huo Q.B."/>
            <person name="Li W."/>
            <person name="Chen H.Y."/>
            <person name="Chen S.E."/>
            <person name="Zhou L.G."/>
            <person name="Ni X.B."/>
            <person name="Tian J.H."/>
            <person name="Sheng Y."/>
            <person name="Liu T."/>
            <person name="Pan Y.S."/>
            <person name="Xia L.Y."/>
            <person name="Li J."/>
            <person name="Zhao F."/>
            <person name="Cao W.C."/>
        </authorList>
    </citation>
    <scope>NUCLEOTIDE SEQUENCE [LARGE SCALE GENOMIC DNA]</scope>
    <source>
        <strain evidence="1">Iper-2018</strain>
    </source>
</reference>
<proteinExistence type="predicted"/>
<feature type="non-terminal residue" evidence="1">
    <location>
        <position position="60"/>
    </location>
</feature>
<sequence length="60" mass="6522">LLIALQFYGAGPLRCTATSDLVNASQHTMCRFAGQISRLIISMLCLRLVDFPGRAAVLNL</sequence>
<dbReference type="Proteomes" id="UP000805193">
    <property type="component" value="Unassembled WGS sequence"/>
</dbReference>